<accession>A0A8S9Z3J2</accession>
<evidence type="ECO:0000256" key="1">
    <source>
        <dbReference type="SAM" id="MobiDB-lite"/>
    </source>
</evidence>
<feature type="region of interest" description="Disordered" evidence="1">
    <location>
        <begin position="43"/>
        <end position="69"/>
    </location>
</feature>
<reference evidence="2" key="1">
    <citation type="submission" date="2019-07" db="EMBL/GenBank/DDBJ databases">
        <title>Annotation for the trematode Paragonimus miyazaki's.</title>
        <authorList>
            <person name="Choi Y.-J."/>
        </authorList>
    </citation>
    <scope>NUCLEOTIDE SEQUENCE</scope>
    <source>
        <strain evidence="2">Japan</strain>
    </source>
</reference>
<dbReference type="EMBL" id="JTDE01002212">
    <property type="protein sequence ID" value="KAF7257687.1"/>
    <property type="molecule type" value="Genomic_DNA"/>
</dbReference>
<name>A0A8S9Z3J2_9TREM</name>
<proteinExistence type="predicted"/>
<gene>
    <name evidence="2" type="ORF">EG68_04930</name>
</gene>
<dbReference type="AlphaFoldDB" id="A0A8S9Z3J2"/>
<evidence type="ECO:0000313" key="2">
    <source>
        <dbReference type="EMBL" id="KAF7257687.1"/>
    </source>
</evidence>
<keyword evidence="3" id="KW-1185">Reference proteome</keyword>
<sequence>MHRIVARWWEWGSEMIHIRESQSWMMHLYKNLSLSLQSNKPSVRRSSAKYTSKAKSQSKNVRCDKREKH</sequence>
<organism evidence="2 3">
    <name type="scientific">Paragonimus skrjabini miyazakii</name>
    <dbReference type="NCBI Taxonomy" id="59628"/>
    <lineage>
        <taxon>Eukaryota</taxon>
        <taxon>Metazoa</taxon>
        <taxon>Spiralia</taxon>
        <taxon>Lophotrochozoa</taxon>
        <taxon>Platyhelminthes</taxon>
        <taxon>Trematoda</taxon>
        <taxon>Digenea</taxon>
        <taxon>Plagiorchiida</taxon>
        <taxon>Troglotremata</taxon>
        <taxon>Troglotrematidae</taxon>
        <taxon>Paragonimus</taxon>
    </lineage>
</organism>
<evidence type="ECO:0000313" key="3">
    <source>
        <dbReference type="Proteomes" id="UP000822476"/>
    </source>
</evidence>
<comment type="caution">
    <text evidence="2">The sequence shown here is derived from an EMBL/GenBank/DDBJ whole genome shotgun (WGS) entry which is preliminary data.</text>
</comment>
<feature type="compositionally biased region" description="Polar residues" evidence="1">
    <location>
        <begin position="48"/>
        <end position="60"/>
    </location>
</feature>
<protein>
    <submittedName>
        <fullName evidence="2">Uncharacterized protein</fullName>
    </submittedName>
</protein>
<dbReference type="Proteomes" id="UP000822476">
    <property type="component" value="Unassembled WGS sequence"/>
</dbReference>